<name>A0A6J5NLW7_9CAUD</name>
<accession>A0A6J5NLW7</accession>
<protein>
    <submittedName>
        <fullName evidence="2">Uncharacterized protein</fullName>
    </submittedName>
</protein>
<feature type="coiled-coil region" evidence="1">
    <location>
        <begin position="97"/>
        <end position="138"/>
    </location>
</feature>
<dbReference type="EMBL" id="LR796657">
    <property type="protein sequence ID" value="CAB4157948.1"/>
    <property type="molecule type" value="Genomic_DNA"/>
</dbReference>
<evidence type="ECO:0000313" key="2">
    <source>
        <dbReference type="EMBL" id="CAB4157948.1"/>
    </source>
</evidence>
<gene>
    <name evidence="2" type="ORF">UFOVP681_58</name>
</gene>
<sequence>MSDYTDLKARLEECAIEKHQEAWQRPDGGQDLTIGATLATEALAAITALEAARDEAIRRRDTWKAKAEGYDELAAAVRAKVKEEPATMSRILLKAALIDAEKQRAALEADIARLQTAHVQMQRAYDDLAAENARLRDSITLAPAITTR</sequence>
<organism evidence="2">
    <name type="scientific">uncultured Caudovirales phage</name>
    <dbReference type="NCBI Taxonomy" id="2100421"/>
    <lineage>
        <taxon>Viruses</taxon>
        <taxon>Duplodnaviria</taxon>
        <taxon>Heunggongvirae</taxon>
        <taxon>Uroviricota</taxon>
        <taxon>Caudoviricetes</taxon>
        <taxon>Peduoviridae</taxon>
        <taxon>Maltschvirus</taxon>
        <taxon>Maltschvirus maltsch</taxon>
    </lineage>
</organism>
<reference evidence="2" key="1">
    <citation type="submission" date="2020-04" db="EMBL/GenBank/DDBJ databases">
        <authorList>
            <person name="Chiriac C."/>
            <person name="Salcher M."/>
            <person name="Ghai R."/>
            <person name="Kavagutti S V."/>
        </authorList>
    </citation>
    <scope>NUCLEOTIDE SEQUENCE</scope>
</reference>
<keyword evidence="1" id="KW-0175">Coiled coil</keyword>
<proteinExistence type="predicted"/>
<evidence type="ECO:0000256" key="1">
    <source>
        <dbReference type="SAM" id="Coils"/>
    </source>
</evidence>